<dbReference type="EMBL" id="GL891382">
    <property type="protein sequence ID" value="EGO52848.1"/>
    <property type="molecule type" value="Genomic_DNA"/>
</dbReference>
<protein>
    <submittedName>
        <fullName evidence="1">Uncharacterized protein</fullName>
    </submittedName>
</protein>
<name>F8MZF8_NEUT8</name>
<dbReference type="AlphaFoldDB" id="F8MZF8"/>
<dbReference type="GeneID" id="20828485"/>
<reference evidence="2" key="1">
    <citation type="journal article" date="2011" name="Genetics">
        <title>Massive changes in genome architecture accompany the transition to self-fertility in the filamentous fungus Neurospora tetrasperma.</title>
        <authorList>
            <person name="Ellison C.E."/>
            <person name="Stajich J.E."/>
            <person name="Jacobson D.J."/>
            <person name="Natvig D.O."/>
            <person name="Lapidus A."/>
            <person name="Foster B."/>
            <person name="Aerts A."/>
            <person name="Riley R."/>
            <person name="Lindquist E.A."/>
            <person name="Grigoriev I.V."/>
            <person name="Taylor J.W."/>
        </authorList>
    </citation>
    <scope>NUCLEOTIDE SEQUENCE [LARGE SCALE GENOMIC DNA]</scope>
    <source>
        <strain evidence="2">FGSC 2508 / P0657</strain>
    </source>
</reference>
<evidence type="ECO:0000313" key="1">
    <source>
        <dbReference type="EMBL" id="EGO52848.1"/>
    </source>
</evidence>
<sequence length="61" mass="6738">MNPVRITFNSNSNIITPVRIISSSNSTTTFTRIVSGFNSRSITPSSLIIIETPNRPIMNNN</sequence>
<dbReference type="RefSeq" id="XP_009856479.1">
    <property type="nucleotide sequence ID" value="XM_009858177.1"/>
</dbReference>
<organism evidence="1 2">
    <name type="scientific">Neurospora tetrasperma (strain FGSC 2508 / ATCC MYA-4615 / P0657)</name>
    <dbReference type="NCBI Taxonomy" id="510951"/>
    <lineage>
        <taxon>Eukaryota</taxon>
        <taxon>Fungi</taxon>
        <taxon>Dikarya</taxon>
        <taxon>Ascomycota</taxon>
        <taxon>Pezizomycotina</taxon>
        <taxon>Sordariomycetes</taxon>
        <taxon>Sordariomycetidae</taxon>
        <taxon>Sordariales</taxon>
        <taxon>Sordariaceae</taxon>
        <taxon>Neurospora</taxon>
    </lineage>
</organism>
<dbReference type="HOGENOM" id="CLU_183921_0_0_1"/>
<accession>F8MZF8</accession>
<evidence type="ECO:0000313" key="2">
    <source>
        <dbReference type="Proteomes" id="UP000008065"/>
    </source>
</evidence>
<dbReference type="Proteomes" id="UP000008065">
    <property type="component" value="Unassembled WGS sequence"/>
</dbReference>
<gene>
    <name evidence="1" type="ORF">NEUTE1DRAFT_55535</name>
</gene>
<dbReference type="KEGG" id="nte:NEUTE1DRAFT55535"/>
<proteinExistence type="predicted"/>
<dbReference type="VEuPathDB" id="FungiDB:NEUTE1DRAFT_55535"/>
<keyword evidence="2" id="KW-1185">Reference proteome</keyword>